<dbReference type="RefSeq" id="WP_301140886.1">
    <property type="nucleotide sequence ID" value="NZ_JAUHQA010000001.1"/>
</dbReference>
<dbReference type="EMBL" id="JAUHQA010000001">
    <property type="protein sequence ID" value="MDN4479698.1"/>
    <property type="molecule type" value="Genomic_DNA"/>
</dbReference>
<feature type="transmembrane region" description="Helical" evidence="1">
    <location>
        <begin position="32"/>
        <end position="54"/>
    </location>
</feature>
<dbReference type="InterPro" id="IPR026898">
    <property type="entry name" value="PrsW"/>
</dbReference>
<reference evidence="2" key="1">
    <citation type="submission" date="2023-06" db="EMBL/GenBank/DDBJ databases">
        <title>Egi l300058.</title>
        <authorList>
            <person name="Gao L."/>
            <person name="Fang B.-Z."/>
            <person name="Li W.-J."/>
        </authorList>
    </citation>
    <scope>NUCLEOTIDE SEQUENCE</scope>
    <source>
        <strain evidence="2">EGI L300058</strain>
    </source>
</reference>
<keyword evidence="2" id="KW-0645">Protease</keyword>
<evidence type="ECO:0000313" key="3">
    <source>
        <dbReference type="Proteomes" id="UP001172708"/>
    </source>
</evidence>
<evidence type="ECO:0000256" key="1">
    <source>
        <dbReference type="SAM" id="Phobius"/>
    </source>
</evidence>
<protein>
    <submittedName>
        <fullName evidence="2">PrsW family glutamic-type intramembrane protease</fullName>
        <ecNumber evidence="2">3.4.-.-</ecNumber>
    </submittedName>
</protein>
<keyword evidence="1" id="KW-0472">Membrane</keyword>
<sequence length="353" mass="38788">MKTQPIEALSVLGFVVALISFFTIVIPEWSQGAGGLVMANLVAHWYVLAWMLVATVVVRTVGIRQTVAMFFSGFFLATTVSWLFTRPLLNWFGENDMTVAVWVPLVEELAKAIPLVLFLWLYSRRSGQSHGVSELMMLGFAVGGGFAVYEDLLWNRTMASWDESVFGSFGEPWGAVFPTFFTGYGDLLIVHAGWTAIVGLGLALASIYRRRRILALCFAIAPLALVTLDHAALNMRGGFAPVVNALTLNNVLPLVVLVLGFPLAIVYDVLRRRHRPPALPVPGRALYRVGLRTGGDVWRVIINVLALGHYRRGWTAAAYDRASVLGRGDDDARLAAWYRVVVPPARVAESASE</sequence>
<proteinExistence type="predicted"/>
<dbReference type="GO" id="GO:0006508">
    <property type="term" value="P:proteolysis"/>
    <property type="evidence" value="ECO:0007669"/>
    <property type="project" value="UniProtKB-KW"/>
</dbReference>
<keyword evidence="1" id="KW-1133">Transmembrane helix</keyword>
<keyword evidence="1" id="KW-0812">Transmembrane</keyword>
<feature type="transmembrane region" description="Helical" evidence="1">
    <location>
        <begin position="7"/>
        <end position="26"/>
    </location>
</feature>
<feature type="transmembrane region" description="Helical" evidence="1">
    <location>
        <begin position="251"/>
        <end position="270"/>
    </location>
</feature>
<feature type="transmembrane region" description="Helical" evidence="1">
    <location>
        <begin position="135"/>
        <end position="154"/>
    </location>
</feature>
<feature type="transmembrane region" description="Helical" evidence="1">
    <location>
        <begin position="187"/>
        <end position="206"/>
    </location>
</feature>
<evidence type="ECO:0000313" key="2">
    <source>
        <dbReference type="EMBL" id="MDN4479698.1"/>
    </source>
</evidence>
<feature type="transmembrane region" description="Helical" evidence="1">
    <location>
        <begin position="66"/>
        <end position="84"/>
    </location>
</feature>
<keyword evidence="3" id="KW-1185">Reference proteome</keyword>
<organism evidence="2 3">
    <name type="scientific">Demequina muriae</name>
    <dbReference type="NCBI Taxonomy" id="3051664"/>
    <lineage>
        <taxon>Bacteria</taxon>
        <taxon>Bacillati</taxon>
        <taxon>Actinomycetota</taxon>
        <taxon>Actinomycetes</taxon>
        <taxon>Micrococcales</taxon>
        <taxon>Demequinaceae</taxon>
        <taxon>Demequina</taxon>
    </lineage>
</organism>
<feature type="transmembrane region" description="Helical" evidence="1">
    <location>
        <begin position="213"/>
        <end position="231"/>
    </location>
</feature>
<name>A0ABT8GE45_9MICO</name>
<accession>A0ABT8GE45</accession>
<dbReference type="EC" id="3.4.-.-" evidence="2"/>
<dbReference type="Pfam" id="PF13367">
    <property type="entry name" value="PrsW-protease"/>
    <property type="match status" value="1"/>
</dbReference>
<keyword evidence="2" id="KW-0378">Hydrolase</keyword>
<dbReference type="GO" id="GO:0008233">
    <property type="term" value="F:peptidase activity"/>
    <property type="evidence" value="ECO:0007669"/>
    <property type="project" value="UniProtKB-KW"/>
</dbReference>
<feature type="transmembrane region" description="Helical" evidence="1">
    <location>
        <begin position="99"/>
        <end position="123"/>
    </location>
</feature>
<comment type="caution">
    <text evidence="2">The sequence shown here is derived from an EMBL/GenBank/DDBJ whole genome shotgun (WGS) entry which is preliminary data.</text>
</comment>
<dbReference type="Proteomes" id="UP001172708">
    <property type="component" value="Unassembled WGS sequence"/>
</dbReference>
<gene>
    <name evidence="2" type="ORF">QQX02_01995</name>
</gene>